<keyword evidence="3" id="KW-1185">Reference proteome</keyword>
<protein>
    <submittedName>
        <fullName evidence="2">Uncharacterized protein</fullName>
    </submittedName>
</protein>
<reference evidence="2 3" key="1">
    <citation type="submission" date="2021-06" db="EMBL/GenBank/DDBJ databases">
        <authorList>
            <person name="Pan X."/>
        </authorList>
    </citation>
    <scope>NUCLEOTIDE SEQUENCE [LARGE SCALE GENOMIC DNA]</scope>
    <source>
        <strain evidence="2 3">4503</strain>
    </source>
</reference>
<feature type="chain" id="PRO_5046976957" evidence="1">
    <location>
        <begin position="31"/>
        <end position="53"/>
    </location>
</feature>
<name>A0ABS6CMW0_9ACTN</name>
<dbReference type="EMBL" id="JAHLEM010000405">
    <property type="protein sequence ID" value="MBU3868262.1"/>
    <property type="molecule type" value="Genomic_DNA"/>
</dbReference>
<organism evidence="2 3">
    <name type="scientific">Streptomyces niphimycinicus</name>
    <dbReference type="NCBI Taxonomy" id="2842201"/>
    <lineage>
        <taxon>Bacteria</taxon>
        <taxon>Bacillati</taxon>
        <taxon>Actinomycetota</taxon>
        <taxon>Actinomycetes</taxon>
        <taxon>Kitasatosporales</taxon>
        <taxon>Streptomycetaceae</taxon>
        <taxon>Streptomyces</taxon>
    </lineage>
</organism>
<proteinExistence type="predicted"/>
<keyword evidence="1" id="KW-0732">Signal</keyword>
<accession>A0ABS6CMW0</accession>
<comment type="caution">
    <text evidence="2">The sequence shown here is derived from an EMBL/GenBank/DDBJ whole genome shotgun (WGS) entry which is preliminary data.</text>
</comment>
<evidence type="ECO:0000256" key="1">
    <source>
        <dbReference type="SAM" id="SignalP"/>
    </source>
</evidence>
<evidence type="ECO:0000313" key="3">
    <source>
        <dbReference type="Proteomes" id="UP000720508"/>
    </source>
</evidence>
<gene>
    <name evidence="2" type="ORF">KN815_30695</name>
</gene>
<dbReference type="Proteomes" id="UP000720508">
    <property type="component" value="Unassembled WGS sequence"/>
</dbReference>
<dbReference type="RefSeq" id="WP_216345130.1">
    <property type="nucleotide sequence ID" value="NZ_JAHLEM010000405.1"/>
</dbReference>
<sequence>MSTILRSTVGAALASAAAAVLTLTAPQASAAERPAAPSVKVAPTAAAATFACN</sequence>
<feature type="signal peptide" evidence="1">
    <location>
        <begin position="1"/>
        <end position="30"/>
    </location>
</feature>
<evidence type="ECO:0000313" key="2">
    <source>
        <dbReference type="EMBL" id="MBU3868262.1"/>
    </source>
</evidence>